<evidence type="ECO:0000313" key="1">
    <source>
        <dbReference type="EMBL" id="CUN48731.1"/>
    </source>
</evidence>
<dbReference type="EMBL" id="CYZE01000001">
    <property type="protein sequence ID" value="CUN48731.1"/>
    <property type="molecule type" value="Genomic_DNA"/>
</dbReference>
<dbReference type="Proteomes" id="UP000095651">
    <property type="component" value="Unassembled WGS sequence"/>
</dbReference>
<evidence type="ECO:0000313" key="2">
    <source>
        <dbReference type="Proteomes" id="UP000095651"/>
    </source>
</evidence>
<reference evidence="1 2" key="1">
    <citation type="submission" date="2015-09" db="EMBL/GenBank/DDBJ databases">
        <authorList>
            <consortium name="Pathogen Informatics"/>
        </authorList>
    </citation>
    <scope>NUCLEOTIDE SEQUENCE [LARGE SCALE GENOMIC DNA]</scope>
    <source>
        <strain evidence="1 2">2789STDY5608850</strain>
    </source>
</reference>
<dbReference type="AlphaFoldDB" id="A0A173XAF9"/>
<organism evidence="1 2">
    <name type="scientific">Hungatella hathewayi</name>
    <dbReference type="NCBI Taxonomy" id="154046"/>
    <lineage>
        <taxon>Bacteria</taxon>
        <taxon>Bacillati</taxon>
        <taxon>Bacillota</taxon>
        <taxon>Clostridia</taxon>
        <taxon>Lachnospirales</taxon>
        <taxon>Lachnospiraceae</taxon>
        <taxon>Hungatella</taxon>
    </lineage>
</organism>
<proteinExistence type="predicted"/>
<accession>A0A173XAF9</accession>
<protein>
    <submittedName>
        <fullName evidence="1">Uncharacterized protein</fullName>
    </submittedName>
</protein>
<name>A0A173XAF9_9FIRM</name>
<sequence>MKEIINFIEANVDGKTLFTNELVYKLENGALQGVFVSFRLREKMWRQRLS</sequence>
<gene>
    <name evidence="1" type="ORF">ERS852407_00343</name>
</gene>